<name>A0A316TR97_9BACT</name>
<dbReference type="AlphaFoldDB" id="A0A316TR97"/>
<dbReference type="EMBL" id="QGGB01000005">
    <property type="protein sequence ID" value="PWN06940.1"/>
    <property type="molecule type" value="Genomic_DNA"/>
</dbReference>
<dbReference type="Proteomes" id="UP000245533">
    <property type="component" value="Unassembled WGS sequence"/>
</dbReference>
<accession>A0A316TR97</accession>
<proteinExistence type="predicted"/>
<sequence>MVKLISIVIILTTLELFITEPSSAQKHNSSVMNVRVEVVDGLTVQAAESSGRILLQNSSVPYGVFSLRSARGTEMLIRAQKDVEMRCKDEIWTMKSELAVKEQSNGTIVLGLNTSEKFVSRSKGLHRGTQSLIIEYL</sequence>
<gene>
    <name evidence="1" type="ORF">DDZ15_06610</name>
</gene>
<evidence type="ECO:0000313" key="1">
    <source>
        <dbReference type="EMBL" id="PWN06940.1"/>
    </source>
</evidence>
<keyword evidence="2" id="KW-1185">Reference proteome</keyword>
<evidence type="ECO:0000313" key="2">
    <source>
        <dbReference type="Proteomes" id="UP000245533"/>
    </source>
</evidence>
<protein>
    <submittedName>
        <fullName evidence="1">Uncharacterized protein</fullName>
    </submittedName>
</protein>
<organism evidence="1 2">
    <name type="scientific">Rhodohalobacter mucosus</name>
    <dbReference type="NCBI Taxonomy" id="2079485"/>
    <lineage>
        <taxon>Bacteria</taxon>
        <taxon>Pseudomonadati</taxon>
        <taxon>Balneolota</taxon>
        <taxon>Balneolia</taxon>
        <taxon>Balneolales</taxon>
        <taxon>Balneolaceae</taxon>
        <taxon>Rhodohalobacter</taxon>
    </lineage>
</organism>
<reference evidence="1 2" key="1">
    <citation type="submission" date="2018-05" db="EMBL/GenBank/DDBJ databases">
        <title>Rhodohalobacter halophilus gen. nov., sp. nov., a moderately halophilic member of the family Balneolaceae.</title>
        <authorList>
            <person name="Liu Z.-W."/>
        </authorList>
    </citation>
    <scope>NUCLEOTIDE SEQUENCE [LARGE SCALE GENOMIC DNA]</scope>
    <source>
        <strain evidence="1 2">8A47</strain>
    </source>
</reference>
<comment type="caution">
    <text evidence="1">The sequence shown here is derived from an EMBL/GenBank/DDBJ whole genome shotgun (WGS) entry which is preliminary data.</text>
</comment>